<dbReference type="Pfam" id="PF00646">
    <property type="entry name" value="F-box"/>
    <property type="match status" value="1"/>
</dbReference>
<accession>A0A9P6LS78</accession>
<protein>
    <recommendedName>
        <fullName evidence="2">F-box domain-containing protein</fullName>
    </recommendedName>
</protein>
<feature type="non-terminal residue" evidence="3">
    <location>
        <position position="170"/>
    </location>
</feature>
<dbReference type="SUPFAM" id="SSF81383">
    <property type="entry name" value="F-box domain"/>
    <property type="match status" value="1"/>
</dbReference>
<feature type="non-terminal residue" evidence="3">
    <location>
        <position position="1"/>
    </location>
</feature>
<name>A0A9P6LS78_MORAP</name>
<keyword evidence="4" id="KW-1185">Reference proteome</keyword>
<dbReference type="EMBL" id="JAAAHY010003912">
    <property type="protein sequence ID" value="KAF9936565.1"/>
    <property type="molecule type" value="Genomic_DNA"/>
</dbReference>
<evidence type="ECO:0000313" key="3">
    <source>
        <dbReference type="EMBL" id="KAF9936565.1"/>
    </source>
</evidence>
<dbReference type="Gene3D" id="1.20.1280.50">
    <property type="match status" value="1"/>
</dbReference>
<gene>
    <name evidence="3" type="ORF">BGZ70_006782</name>
</gene>
<feature type="domain" description="F-box" evidence="2">
    <location>
        <begin position="5"/>
        <end position="33"/>
    </location>
</feature>
<dbReference type="Proteomes" id="UP000738359">
    <property type="component" value="Unassembled WGS sequence"/>
</dbReference>
<dbReference type="OrthoDB" id="2449156at2759"/>
<evidence type="ECO:0000313" key="4">
    <source>
        <dbReference type="Proteomes" id="UP000738359"/>
    </source>
</evidence>
<feature type="compositionally biased region" description="Pro residues" evidence="1">
    <location>
        <begin position="145"/>
        <end position="154"/>
    </location>
</feature>
<feature type="compositionally biased region" description="Polar residues" evidence="1">
    <location>
        <begin position="121"/>
        <end position="137"/>
    </location>
</feature>
<evidence type="ECO:0000256" key="1">
    <source>
        <dbReference type="SAM" id="MobiDB-lite"/>
    </source>
</evidence>
<dbReference type="InterPro" id="IPR036047">
    <property type="entry name" value="F-box-like_dom_sf"/>
</dbReference>
<dbReference type="InterPro" id="IPR001810">
    <property type="entry name" value="F-box_dom"/>
</dbReference>
<sequence length="170" mass="19040">DPCERLPTELWHQVLAQLPLSQAATTSLVSKTWLAGALAWPKWRHLCEDLKLGKPKRKFRTYMSIVCLHSYYICDLCFSYSTGFRKSYGSQLPLPVDIVVKRLDWDRAPEKVEENVVKAEGTQSAQPQVEATEQKSITDAVPEPSSQPPPPGPPTEMMTPMAVERTEAAS</sequence>
<proteinExistence type="predicted"/>
<organism evidence="3 4">
    <name type="scientific">Mortierella alpina</name>
    <name type="common">Oleaginous fungus</name>
    <name type="synonym">Mortierella renispora</name>
    <dbReference type="NCBI Taxonomy" id="64518"/>
    <lineage>
        <taxon>Eukaryota</taxon>
        <taxon>Fungi</taxon>
        <taxon>Fungi incertae sedis</taxon>
        <taxon>Mucoromycota</taxon>
        <taxon>Mortierellomycotina</taxon>
        <taxon>Mortierellomycetes</taxon>
        <taxon>Mortierellales</taxon>
        <taxon>Mortierellaceae</taxon>
        <taxon>Mortierella</taxon>
    </lineage>
</organism>
<dbReference type="AlphaFoldDB" id="A0A9P6LS78"/>
<feature type="region of interest" description="Disordered" evidence="1">
    <location>
        <begin position="114"/>
        <end position="170"/>
    </location>
</feature>
<evidence type="ECO:0000259" key="2">
    <source>
        <dbReference type="Pfam" id="PF00646"/>
    </source>
</evidence>
<reference evidence="3" key="1">
    <citation type="journal article" date="2020" name="Fungal Divers.">
        <title>Resolving the Mortierellaceae phylogeny through synthesis of multi-gene phylogenetics and phylogenomics.</title>
        <authorList>
            <person name="Vandepol N."/>
            <person name="Liber J."/>
            <person name="Desiro A."/>
            <person name="Na H."/>
            <person name="Kennedy M."/>
            <person name="Barry K."/>
            <person name="Grigoriev I.V."/>
            <person name="Miller A.N."/>
            <person name="O'Donnell K."/>
            <person name="Stajich J.E."/>
            <person name="Bonito G."/>
        </authorList>
    </citation>
    <scope>NUCLEOTIDE SEQUENCE</scope>
    <source>
        <strain evidence="3">CK1249</strain>
    </source>
</reference>
<comment type="caution">
    <text evidence="3">The sequence shown here is derived from an EMBL/GenBank/DDBJ whole genome shotgun (WGS) entry which is preliminary data.</text>
</comment>